<keyword evidence="2" id="KW-0325">Glycoprotein</keyword>
<comment type="similarity">
    <text evidence="4">Belongs to the immunoglobulin superfamily. CEA family.</text>
</comment>
<evidence type="ECO:0000256" key="4">
    <source>
        <dbReference type="ARBA" id="ARBA00038222"/>
    </source>
</evidence>
<sequence length="334" mass="37778">MSVFKISLALHTVLESFSAVLLLFTCINLSRSQKIEYIARSSDVTFHFGPCELNSVFKLQYGGVTAHIPCDSSPQIPHRWEDRRDINKTTGSITLHNVTRSDEGYYTLVRTNRNGKNEKLSGVTVRVLDPVWIAELYHNDTERTISFTVFPVEDPGAFNWTVNGRDLLDRRWLSPDNRTLTIPYNYTQDIMVSVSNLVSSDRKSITPIRDLNGTHGRCDQIMRLNTAKVIWGESEGHTGNGTPILPRNITNICVLIPSDKMDDPHSGGYRSRHHFALITIPVAIVFSIILLAVLWKKSPQMEIRLRNDDMDCSLRLTKNGSLEKISHIDFGPTV</sequence>
<evidence type="ECO:0000256" key="5">
    <source>
        <dbReference type="SAM" id="Phobius"/>
    </source>
</evidence>
<feature type="transmembrane region" description="Helical" evidence="5">
    <location>
        <begin position="275"/>
        <end position="295"/>
    </location>
</feature>
<reference evidence="7" key="1">
    <citation type="submission" date="2023-07" db="EMBL/GenBank/DDBJ databases">
        <authorList>
            <person name="Stuckert A."/>
        </authorList>
    </citation>
    <scope>NUCLEOTIDE SEQUENCE</scope>
</reference>
<keyword evidence="5" id="KW-0472">Membrane</keyword>
<dbReference type="Proteomes" id="UP001176940">
    <property type="component" value="Unassembled WGS sequence"/>
</dbReference>
<dbReference type="Pfam" id="PF07686">
    <property type="entry name" value="V-set"/>
    <property type="match status" value="1"/>
</dbReference>
<proteinExistence type="inferred from homology"/>
<gene>
    <name evidence="7" type="ORF">RIMI_LOCUS13480915</name>
</gene>
<evidence type="ECO:0000256" key="1">
    <source>
        <dbReference type="ARBA" id="ARBA00022729"/>
    </source>
</evidence>
<dbReference type="InterPro" id="IPR013106">
    <property type="entry name" value="Ig_V-set"/>
</dbReference>
<dbReference type="InterPro" id="IPR036179">
    <property type="entry name" value="Ig-like_dom_sf"/>
</dbReference>
<evidence type="ECO:0000256" key="2">
    <source>
        <dbReference type="ARBA" id="ARBA00023180"/>
    </source>
</evidence>
<comment type="caution">
    <text evidence="7">The sequence shown here is derived from an EMBL/GenBank/DDBJ whole genome shotgun (WGS) entry which is preliminary data.</text>
</comment>
<evidence type="ECO:0000259" key="6">
    <source>
        <dbReference type="Pfam" id="PF07686"/>
    </source>
</evidence>
<dbReference type="EMBL" id="CAUEEQ010033348">
    <property type="protein sequence ID" value="CAJ0951518.1"/>
    <property type="molecule type" value="Genomic_DNA"/>
</dbReference>
<protein>
    <recommendedName>
        <fullName evidence="6">Immunoglobulin V-set domain-containing protein</fullName>
    </recommendedName>
</protein>
<feature type="domain" description="Immunoglobulin V-set" evidence="6">
    <location>
        <begin position="80"/>
        <end position="128"/>
    </location>
</feature>
<keyword evidence="3" id="KW-0393">Immunoglobulin domain</keyword>
<dbReference type="InterPro" id="IPR050831">
    <property type="entry name" value="CEA_cell_adhesion"/>
</dbReference>
<dbReference type="Gene3D" id="2.60.40.10">
    <property type="entry name" value="Immunoglobulins"/>
    <property type="match status" value="1"/>
</dbReference>
<evidence type="ECO:0000256" key="3">
    <source>
        <dbReference type="ARBA" id="ARBA00023319"/>
    </source>
</evidence>
<dbReference type="InterPro" id="IPR013783">
    <property type="entry name" value="Ig-like_fold"/>
</dbReference>
<evidence type="ECO:0000313" key="7">
    <source>
        <dbReference type="EMBL" id="CAJ0951518.1"/>
    </source>
</evidence>
<dbReference type="PANTHER" id="PTHR44427:SF1">
    <property type="entry name" value="CARCINOEMBRYONIC ANTIGEN-RELATED CELL ADHESION MOLECULE 1"/>
    <property type="match status" value="1"/>
</dbReference>
<keyword evidence="5" id="KW-1133">Transmembrane helix</keyword>
<keyword evidence="5" id="KW-0812">Transmembrane</keyword>
<organism evidence="7 8">
    <name type="scientific">Ranitomeya imitator</name>
    <name type="common">mimic poison frog</name>
    <dbReference type="NCBI Taxonomy" id="111125"/>
    <lineage>
        <taxon>Eukaryota</taxon>
        <taxon>Metazoa</taxon>
        <taxon>Chordata</taxon>
        <taxon>Craniata</taxon>
        <taxon>Vertebrata</taxon>
        <taxon>Euteleostomi</taxon>
        <taxon>Amphibia</taxon>
        <taxon>Batrachia</taxon>
        <taxon>Anura</taxon>
        <taxon>Neobatrachia</taxon>
        <taxon>Hyloidea</taxon>
        <taxon>Dendrobatidae</taxon>
        <taxon>Dendrobatinae</taxon>
        <taxon>Ranitomeya</taxon>
    </lineage>
</organism>
<name>A0ABN9LWD7_9NEOB</name>
<dbReference type="SUPFAM" id="SSF48726">
    <property type="entry name" value="Immunoglobulin"/>
    <property type="match status" value="1"/>
</dbReference>
<keyword evidence="8" id="KW-1185">Reference proteome</keyword>
<accession>A0ABN9LWD7</accession>
<dbReference type="PANTHER" id="PTHR44427">
    <property type="entry name" value="CARCINOEMBRYONIC ANTIGEN-RELATED CELL ADHESION MOLECULE 19"/>
    <property type="match status" value="1"/>
</dbReference>
<keyword evidence="1" id="KW-0732">Signal</keyword>
<evidence type="ECO:0000313" key="8">
    <source>
        <dbReference type="Proteomes" id="UP001176940"/>
    </source>
</evidence>